<dbReference type="InterPro" id="IPR000182">
    <property type="entry name" value="GNAT_dom"/>
</dbReference>
<dbReference type="SUPFAM" id="SSF55729">
    <property type="entry name" value="Acyl-CoA N-acyltransferases (Nat)"/>
    <property type="match status" value="1"/>
</dbReference>
<dbReference type="Proteomes" id="UP000534306">
    <property type="component" value="Unassembled WGS sequence"/>
</dbReference>
<evidence type="ECO:0000259" key="1">
    <source>
        <dbReference type="Pfam" id="PF13302"/>
    </source>
</evidence>
<organism evidence="2 3">
    <name type="scientific">Kribbella sandramycini</name>
    <dbReference type="NCBI Taxonomy" id="60450"/>
    <lineage>
        <taxon>Bacteria</taxon>
        <taxon>Bacillati</taxon>
        <taxon>Actinomycetota</taxon>
        <taxon>Actinomycetes</taxon>
        <taxon>Propionibacteriales</taxon>
        <taxon>Kribbellaceae</taxon>
        <taxon>Kribbella</taxon>
    </lineage>
</organism>
<proteinExistence type="predicted"/>
<keyword evidence="3" id="KW-1185">Reference proteome</keyword>
<dbReference type="Gene3D" id="3.40.630.30">
    <property type="match status" value="1"/>
</dbReference>
<dbReference type="GO" id="GO:0016747">
    <property type="term" value="F:acyltransferase activity, transferring groups other than amino-acyl groups"/>
    <property type="evidence" value="ECO:0007669"/>
    <property type="project" value="InterPro"/>
</dbReference>
<keyword evidence="2" id="KW-0808">Transferase</keyword>
<dbReference type="Pfam" id="PF13302">
    <property type="entry name" value="Acetyltransf_3"/>
    <property type="match status" value="1"/>
</dbReference>
<sequence length="110" mass="11747">MYRALTWSDGTEPERRELGYVVGPSSRWGQGLGSAIARLAVDCGFATLQLEAIDAAAAESNEHSIRILVGLGMTETAEQGLETYLGTPALTRSFSLSRGGWLRGRSGGRC</sequence>
<comment type="caution">
    <text evidence="2">The sequence shown here is derived from an EMBL/GenBank/DDBJ whole genome shotgun (WGS) entry which is preliminary data.</text>
</comment>
<protein>
    <submittedName>
        <fullName evidence="2">GNAT family N-acetyltransferase</fullName>
    </submittedName>
</protein>
<feature type="domain" description="N-acetyltransferase" evidence="1">
    <location>
        <begin position="12"/>
        <end position="74"/>
    </location>
</feature>
<evidence type="ECO:0000313" key="3">
    <source>
        <dbReference type="Proteomes" id="UP000534306"/>
    </source>
</evidence>
<reference evidence="2 3" key="1">
    <citation type="submission" date="2020-05" db="EMBL/GenBank/DDBJ databases">
        <title>Genome sequence of Kribbella sandramycini ATCC 39419.</title>
        <authorList>
            <person name="Maclea K.S."/>
            <person name="Fair J.L."/>
        </authorList>
    </citation>
    <scope>NUCLEOTIDE SEQUENCE [LARGE SCALE GENOMIC DNA]</scope>
    <source>
        <strain evidence="2 3">ATCC 39419</strain>
    </source>
</reference>
<name>A0A7Y4NZH4_9ACTN</name>
<gene>
    <name evidence="2" type="ORF">HPO96_17515</name>
</gene>
<dbReference type="RefSeq" id="WP_171674664.1">
    <property type="nucleotide sequence ID" value="NZ_JABJRC010000003.1"/>
</dbReference>
<dbReference type="EMBL" id="JABJRC010000003">
    <property type="protein sequence ID" value="NOL42047.1"/>
    <property type="molecule type" value="Genomic_DNA"/>
</dbReference>
<dbReference type="AlphaFoldDB" id="A0A7Y4NZH4"/>
<accession>A0A7Y4NZH4</accession>
<evidence type="ECO:0000313" key="2">
    <source>
        <dbReference type="EMBL" id="NOL42047.1"/>
    </source>
</evidence>
<dbReference type="InterPro" id="IPR016181">
    <property type="entry name" value="Acyl_CoA_acyltransferase"/>
</dbReference>